<name>A0A2U2DL42_9HYPH</name>
<organism evidence="1 2">
    <name type="scientific">Metarhizobium album</name>
    <dbReference type="NCBI Taxonomy" id="2182425"/>
    <lineage>
        <taxon>Bacteria</taxon>
        <taxon>Pseudomonadati</taxon>
        <taxon>Pseudomonadota</taxon>
        <taxon>Alphaproteobacteria</taxon>
        <taxon>Hyphomicrobiales</taxon>
        <taxon>Rhizobiaceae</taxon>
        <taxon>Metarhizobium</taxon>
    </lineage>
</organism>
<dbReference type="AlphaFoldDB" id="A0A2U2DL42"/>
<proteinExistence type="predicted"/>
<gene>
    <name evidence="1" type="ORF">DEM27_22170</name>
</gene>
<protein>
    <submittedName>
        <fullName evidence="1">Uncharacterized protein</fullName>
    </submittedName>
</protein>
<keyword evidence="2" id="KW-1185">Reference proteome</keyword>
<evidence type="ECO:0000313" key="2">
    <source>
        <dbReference type="Proteomes" id="UP000245252"/>
    </source>
</evidence>
<dbReference type="EMBL" id="QFBC01000012">
    <property type="protein sequence ID" value="PWE54027.1"/>
    <property type="molecule type" value="Genomic_DNA"/>
</dbReference>
<reference evidence="1 2" key="1">
    <citation type="submission" date="2018-05" db="EMBL/GenBank/DDBJ databases">
        <title>The draft genome of strain NS-104.</title>
        <authorList>
            <person name="Hang P."/>
            <person name="Jiang J."/>
        </authorList>
    </citation>
    <scope>NUCLEOTIDE SEQUENCE [LARGE SCALE GENOMIC DNA]</scope>
    <source>
        <strain evidence="1 2">NS-104</strain>
    </source>
</reference>
<evidence type="ECO:0000313" key="1">
    <source>
        <dbReference type="EMBL" id="PWE54027.1"/>
    </source>
</evidence>
<accession>A0A2U2DL42</accession>
<comment type="caution">
    <text evidence="1">The sequence shown here is derived from an EMBL/GenBank/DDBJ whole genome shotgun (WGS) entry which is preliminary data.</text>
</comment>
<sequence length="558" mass="60639">MLAVVLVAGRTFGAVVDDPSGEWIGRDTCTRKMARQLNMHVEPTEGGWVAMFSFGELRDRVTTSKDFGVMTEFRANLAFESIFAGGEAATFSVSNIEYLHNPFSYQVPNFTVSSKVDYEGKVRLIVGYYIPDTICSTSFELDEVEGTRPSSSDVVIKTLPVKWKGLVEARCNAIVDAKTLNDCMVTVRQISTKDDSFHLAQTRYLEDLVNRVTSVTAVSCSSDIDSLTAFTTDMKLYGIAAAFSPKSCDEAASVFVDFTGFQPEYKLCEVGLQTGNTDEFSACMTPIFSVDHKQAYRKVWDRLTNAAFGFDQATHGQDIALIRLWSEIESGHKEDRSYFWTDALRPCFEGEAPRRDNTLEKVFNAAIAGQIDNAPHRSITCSDAAALLSKVGMISEAKAAPLLALSDGDAVDLCSPRRAGLPPLFAEVAKPSARVAAAEFCSPDRFKFVVDAAAVGATFDVNGSDCSMSMFGLPLAQLGFRFTPSSCSNTGMGNAQCIGALRMICAAADPSRASLDCFGKNAELQATFDYSYDAASCEWTPGVITVDNSTARMTESLQ</sequence>
<dbReference type="Proteomes" id="UP000245252">
    <property type="component" value="Unassembled WGS sequence"/>
</dbReference>